<keyword evidence="6" id="KW-1185">Reference proteome</keyword>
<dbReference type="SUPFAM" id="SSF54593">
    <property type="entry name" value="Glyoxalase/Bleomycin resistance protein/Dihydroxybiphenyl dioxygenase"/>
    <property type="match status" value="1"/>
</dbReference>
<evidence type="ECO:0000313" key="3">
    <source>
        <dbReference type="EMBL" id="MBA5246319.1"/>
    </source>
</evidence>
<evidence type="ECO:0000313" key="5">
    <source>
        <dbReference type="Proteomes" id="UP000515349"/>
    </source>
</evidence>
<evidence type="ECO:0000256" key="1">
    <source>
        <dbReference type="ARBA" id="ARBA00022723"/>
    </source>
</evidence>
<reference evidence="3" key="3">
    <citation type="submission" date="2020-07" db="EMBL/GenBank/DDBJ databases">
        <authorList>
            <person name="Yang C."/>
        </authorList>
    </citation>
    <scope>NUCLEOTIDE SEQUENCE</scope>
    <source>
        <strain evidence="3">Cx-624</strain>
    </source>
</reference>
<dbReference type="PROSITE" id="PS51819">
    <property type="entry name" value="VOC"/>
    <property type="match status" value="1"/>
</dbReference>
<dbReference type="GO" id="GO:0004462">
    <property type="term" value="F:lactoylglutathione lyase activity"/>
    <property type="evidence" value="ECO:0007669"/>
    <property type="project" value="InterPro"/>
</dbReference>
<dbReference type="Gene3D" id="3.30.720.110">
    <property type="match status" value="1"/>
</dbReference>
<dbReference type="Proteomes" id="UP000539710">
    <property type="component" value="Unassembled WGS sequence"/>
</dbReference>
<name>A0A7D7QVY5_9FLAO</name>
<gene>
    <name evidence="4" type="ORF">H1R16_11505</name>
    <name evidence="3" type="ORF">H2507_03960</name>
</gene>
<keyword evidence="1" id="KW-0479">Metal-binding</keyword>
<dbReference type="GO" id="GO:0046872">
    <property type="term" value="F:metal ion binding"/>
    <property type="evidence" value="ECO:0007669"/>
    <property type="project" value="UniProtKB-KW"/>
</dbReference>
<evidence type="ECO:0000313" key="6">
    <source>
        <dbReference type="Proteomes" id="UP000539710"/>
    </source>
</evidence>
<dbReference type="Pfam" id="PF00903">
    <property type="entry name" value="Glyoxalase"/>
    <property type="match status" value="1"/>
</dbReference>
<dbReference type="Proteomes" id="UP000515349">
    <property type="component" value="Chromosome"/>
</dbReference>
<dbReference type="Gene3D" id="3.30.720.120">
    <property type="match status" value="1"/>
</dbReference>
<accession>A0A7D7QVY5</accession>
<dbReference type="AlphaFoldDB" id="A0A7D7QVY5"/>
<organism evidence="4 5">
    <name type="scientific">Marnyiella aurantia</name>
    <dbReference type="NCBI Taxonomy" id="2758037"/>
    <lineage>
        <taxon>Bacteria</taxon>
        <taxon>Pseudomonadati</taxon>
        <taxon>Bacteroidota</taxon>
        <taxon>Flavobacteriia</taxon>
        <taxon>Flavobacteriales</taxon>
        <taxon>Weeksellaceae</taxon>
        <taxon>Marnyiella</taxon>
    </lineage>
</organism>
<reference evidence="6" key="2">
    <citation type="submission" date="2020-07" db="EMBL/GenBank/DDBJ databases">
        <title>Flavobacterium sp. xlx-214.</title>
        <authorList>
            <person name="Yang C."/>
        </authorList>
    </citation>
    <scope>NUCLEOTIDE SEQUENCE [LARGE SCALE GENOMIC DNA]</scope>
    <source>
        <strain evidence="6">CX-624</strain>
    </source>
</reference>
<dbReference type="InterPro" id="IPR018146">
    <property type="entry name" value="Glyoxalase_1_CS"/>
</dbReference>
<dbReference type="KEGG" id="cbau:H1R16_11505"/>
<dbReference type="InterPro" id="IPR037523">
    <property type="entry name" value="VOC_core"/>
</dbReference>
<dbReference type="InterPro" id="IPR029068">
    <property type="entry name" value="Glyas_Bleomycin-R_OHBP_Dase"/>
</dbReference>
<evidence type="ECO:0000259" key="2">
    <source>
        <dbReference type="PROSITE" id="PS51819"/>
    </source>
</evidence>
<feature type="domain" description="VOC" evidence="2">
    <location>
        <begin position="5"/>
        <end position="129"/>
    </location>
</feature>
<dbReference type="EMBL" id="CP059472">
    <property type="protein sequence ID" value="QMS98310.1"/>
    <property type="molecule type" value="Genomic_DNA"/>
</dbReference>
<sequence>MKSFQKVHTILYVTDQAISREFYRQILGLEPVLDVPGMTEFQLSDVFTLGLMPNSSINRILKGKTPDPTSGTGIPRCELYLYVDDTEAEYQNAVALNAKVLSAPADRDWGDRAFYLADPDGHIVAFAKQLKN</sequence>
<dbReference type="RefSeq" id="WP_181886404.1">
    <property type="nucleotide sequence ID" value="NZ_CP059472.1"/>
</dbReference>
<evidence type="ECO:0000313" key="4">
    <source>
        <dbReference type="EMBL" id="QMS98310.1"/>
    </source>
</evidence>
<dbReference type="InterPro" id="IPR004360">
    <property type="entry name" value="Glyas_Fos-R_dOase_dom"/>
</dbReference>
<dbReference type="PROSITE" id="PS00934">
    <property type="entry name" value="GLYOXALASE_I_1"/>
    <property type="match status" value="1"/>
</dbReference>
<proteinExistence type="predicted"/>
<dbReference type="EMBL" id="JACEUX010000001">
    <property type="protein sequence ID" value="MBA5246319.1"/>
    <property type="molecule type" value="Genomic_DNA"/>
</dbReference>
<reference evidence="4 5" key="1">
    <citation type="submission" date="2020-07" db="EMBL/GenBank/DDBJ databases">
        <title>Chryseobacterium sp.cx-624.</title>
        <authorList>
            <person name="Yang C."/>
        </authorList>
    </citation>
    <scope>NUCLEOTIDE SEQUENCE [LARGE SCALE GENOMIC DNA]</scope>
    <source>
        <strain evidence="4">Cx-624</strain>
        <strain evidence="5">cx-624</strain>
    </source>
</reference>
<protein>
    <submittedName>
        <fullName evidence="4">VOC family protein</fullName>
    </submittedName>
</protein>